<dbReference type="SUPFAM" id="SSF103481">
    <property type="entry name" value="Multidrug resistance efflux transporter EmrE"/>
    <property type="match status" value="2"/>
</dbReference>
<evidence type="ECO:0000313" key="8">
    <source>
        <dbReference type="Proteomes" id="UP000706172"/>
    </source>
</evidence>
<comment type="subcellular location">
    <subcellularLocation>
        <location evidence="1">Membrane</location>
        <topology evidence="1">Multi-pass membrane protein</topology>
    </subcellularLocation>
</comment>
<evidence type="ECO:0000256" key="1">
    <source>
        <dbReference type="ARBA" id="ARBA00004141"/>
    </source>
</evidence>
<evidence type="ECO:0000313" key="7">
    <source>
        <dbReference type="EMBL" id="MBG0779025.1"/>
    </source>
</evidence>
<evidence type="ECO:0000256" key="2">
    <source>
        <dbReference type="ARBA" id="ARBA00022692"/>
    </source>
</evidence>
<dbReference type="EMBL" id="JACCQK010000178">
    <property type="protein sequence ID" value="MBG0779025.1"/>
    <property type="molecule type" value="Genomic_DNA"/>
</dbReference>
<feature type="transmembrane region" description="Helical" evidence="5">
    <location>
        <begin position="44"/>
        <end position="63"/>
    </location>
</feature>
<dbReference type="AlphaFoldDB" id="A0A931G885"/>
<dbReference type="InterPro" id="IPR000620">
    <property type="entry name" value="EamA_dom"/>
</dbReference>
<organism evidence="7 8">
    <name type="scientific">Desulfotignum balticum</name>
    <dbReference type="NCBI Taxonomy" id="115781"/>
    <lineage>
        <taxon>Bacteria</taxon>
        <taxon>Pseudomonadati</taxon>
        <taxon>Thermodesulfobacteriota</taxon>
        <taxon>Desulfobacteria</taxon>
        <taxon>Desulfobacterales</taxon>
        <taxon>Desulfobacteraceae</taxon>
        <taxon>Desulfotignum</taxon>
    </lineage>
</organism>
<protein>
    <submittedName>
        <fullName evidence="7">DMT family transporter</fullName>
    </submittedName>
</protein>
<feature type="transmembrane region" description="Helical" evidence="5">
    <location>
        <begin position="186"/>
        <end position="208"/>
    </location>
</feature>
<dbReference type="Gene3D" id="1.10.3730.20">
    <property type="match status" value="1"/>
</dbReference>
<evidence type="ECO:0000256" key="4">
    <source>
        <dbReference type="ARBA" id="ARBA00023136"/>
    </source>
</evidence>
<dbReference type="PANTHER" id="PTHR22911:SF6">
    <property type="entry name" value="SOLUTE CARRIER FAMILY 35 MEMBER G1"/>
    <property type="match status" value="1"/>
</dbReference>
<evidence type="ECO:0000259" key="6">
    <source>
        <dbReference type="Pfam" id="PF00892"/>
    </source>
</evidence>
<keyword evidence="4 5" id="KW-0472">Membrane</keyword>
<dbReference type="Proteomes" id="UP000706172">
    <property type="component" value="Unassembled WGS sequence"/>
</dbReference>
<feature type="transmembrane region" description="Helical" evidence="5">
    <location>
        <begin position="20"/>
        <end position="38"/>
    </location>
</feature>
<accession>A0A931G885</accession>
<feature type="transmembrane region" description="Helical" evidence="5">
    <location>
        <begin position="75"/>
        <end position="96"/>
    </location>
</feature>
<dbReference type="GO" id="GO:0016020">
    <property type="term" value="C:membrane"/>
    <property type="evidence" value="ECO:0007669"/>
    <property type="project" value="UniProtKB-SubCell"/>
</dbReference>
<dbReference type="Pfam" id="PF00892">
    <property type="entry name" value="EamA"/>
    <property type="match status" value="2"/>
</dbReference>
<reference evidence="7" key="1">
    <citation type="submission" date="2020-07" db="EMBL/GenBank/DDBJ databases">
        <title>Severe corrosion of carbon steel in oil field produced water can be linked to methanogenic archaea containing a special type of NiFe hydrogenase.</title>
        <authorList>
            <person name="Lahme S."/>
            <person name="Mand J."/>
            <person name="Longwell J."/>
            <person name="Smith R."/>
            <person name="Enning D."/>
        </authorList>
    </citation>
    <scope>NUCLEOTIDE SEQUENCE</scope>
    <source>
        <strain evidence="7">MIC098Bin6</strain>
    </source>
</reference>
<name>A0A931G885_9BACT</name>
<sequence length="294" mass="32023">MPYTPTRTVLMDARTAGPLFMLSAALLFTLMSTIVKLMPEHYTVWHLGFIRCFGGMLVLTLVFSRKKNPFKGHNIPLLILRGCTGSLAFFFVVSALRLLPMSTAVVLFYSYPAFAALFGFLIYKEQVNRFQIVCIGVLLAGVAILFDFRLSASALGQAMAIMGAVLSGFTVTVIRTLREHNGPVIIYFYFCTMGTLATLPFCITHPVIPGSAVEWAMGAGIIATSVAAQLLMNQGFFFCKGFEGAAYMSSETLFAAVVGIVFLMEPVSWHLFAGGLLIVGAGLAMHRLGRIQTK</sequence>
<evidence type="ECO:0000256" key="3">
    <source>
        <dbReference type="ARBA" id="ARBA00022989"/>
    </source>
</evidence>
<feature type="transmembrane region" description="Helical" evidence="5">
    <location>
        <begin position="102"/>
        <end position="123"/>
    </location>
</feature>
<feature type="transmembrane region" description="Helical" evidence="5">
    <location>
        <begin position="154"/>
        <end position="174"/>
    </location>
</feature>
<feature type="transmembrane region" description="Helical" evidence="5">
    <location>
        <begin position="244"/>
        <end position="263"/>
    </location>
</feature>
<feature type="transmembrane region" description="Helical" evidence="5">
    <location>
        <begin position="130"/>
        <end position="148"/>
    </location>
</feature>
<gene>
    <name evidence="7" type="ORF">H0S81_03775</name>
</gene>
<evidence type="ECO:0000256" key="5">
    <source>
        <dbReference type="SAM" id="Phobius"/>
    </source>
</evidence>
<proteinExistence type="predicted"/>
<comment type="caution">
    <text evidence="7">The sequence shown here is derived from an EMBL/GenBank/DDBJ whole genome shotgun (WGS) entry which is preliminary data.</text>
</comment>
<feature type="transmembrane region" description="Helical" evidence="5">
    <location>
        <begin position="214"/>
        <end position="232"/>
    </location>
</feature>
<feature type="domain" description="EamA" evidence="6">
    <location>
        <begin position="156"/>
        <end position="281"/>
    </location>
</feature>
<feature type="transmembrane region" description="Helical" evidence="5">
    <location>
        <begin position="269"/>
        <end position="288"/>
    </location>
</feature>
<keyword evidence="2 5" id="KW-0812">Transmembrane</keyword>
<keyword evidence="3 5" id="KW-1133">Transmembrane helix</keyword>
<feature type="domain" description="EamA" evidence="6">
    <location>
        <begin position="17"/>
        <end position="146"/>
    </location>
</feature>
<dbReference type="PANTHER" id="PTHR22911">
    <property type="entry name" value="ACYL-MALONYL CONDENSING ENZYME-RELATED"/>
    <property type="match status" value="1"/>
</dbReference>
<dbReference type="InterPro" id="IPR037185">
    <property type="entry name" value="EmrE-like"/>
</dbReference>